<dbReference type="GO" id="GO:0007166">
    <property type="term" value="P:cell surface receptor signaling pathway"/>
    <property type="evidence" value="ECO:0007669"/>
    <property type="project" value="InterPro"/>
</dbReference>
<feature type="compositionally biased region" description="Gly residues" evidence="1">
    <location>
        <begin position="191"/>
        <end position="203"/>
    </location>
</feature>
<dbReference type="EMBL" id="CM000882">
    <property type="protein sequence ID" value="KQJ95377.1"/>
    <property type="molecule type" value="Genomic_DNA"/>
</dbReference>
<dbReference type="Gene3D" id="1.20.930.20">
    <property type="entry name" value="Adaptor protein Cbl, N-terminal domain"/>
    <property type="match status" value="1"/>
</dbReference>
<evidence type="ECO:0000256" key="1">
    <source>
        <dbReference type="SAM" id="MobiDB-lite"/>
    </source>
</evidence>
<reference evidence="3" key="2">
    <citation type="submission" date="2017-06" db="EMBL/GenBank/DDBJ databases">
        <title>WGS assembly of Brachypodium distachyon.</title>
        <authorList>
            <consortium name="The International Brachypodium Initiative"/>
            <person name="Lucas S."/>
            <person name="Harmon-Smith M."/>
            <person name="Lail K."/>
            <person name="Tice H."/>
            <person name="Grimwood J."/>
            <person name="Bruce D."/>
            <person name="Barry K."/>
            <person name="Shu S."/>
            <person name="Lindquist E."/>
            <person name="Wang M."/>
            <person name="Pitluck S."/>
            <person name="Vogel J.P."/>
            <person name="Garvin D.F."/>
            <person name="Mockler T.C."/>
            <person name="Schmutz J."/>
            <person name="Rokhsar D."/>
            <person name="Bevan M.W."/>
        </authorList>
    </citation>
    <scope>NUCLEOTIDE SEQUENCE</scope>
    <source>
        <strain evidence="3">Bd21</strain>
    </source>
</reference>
<dbReference type="AlphaFoldDB" id="I1I1J0"/>
<accession>I1I1J0</accession>
<reference evidence="3 4" key="1">
    <citation type="journal article" date="2010" name="Nature">
        <title>Genome sequencing and analysis of the model grass Brachypodium distachyon.</title>
        <authorList>
            <consortium name="International Brachypodium Initiative"/>
        </authorList>
    </citation>
    <scope>NUCLEOTIDE SEQUENCE [LARGE SCALE GENOMIC DNA]</scope>
    <source>
        <strain evidence="3 4">Bd21</strain>
    </source>
</reference>
<feature type="domain" description="Mixed lineage kinase" evidence="2">
    <location>
        <begin position="5"/>
        <end position="116"/>
    </location>
</feature>
<dbReference type="OMA" id="DDHRRTN"/>
<dbReference type="InterPro" id="IPR059179">
    <property type="entry name" value="MLKL-like_MCAfunc"/>
</dbReference>
<dbReference type="eggNOG" id="ENOG502R4BD">
    <property type="taxonomic scope" value="Eukaryota"/>
</dbReference>
<dbReference type="HOGENOM" id="CLU_1153252_0_0_1"/>
<dbReference type="OrthoDB" id="696008at2759"/>
<dbReference type="KEGG" id="bdi:104583560"/>
<dbReference type="PANTHER" id="PTHR35832">
    <property type="entry name" value="OS12G0248400 PROTEIN-RELATED"/>
    <property type="match status" value="1"/>
</dbReference>
<name>I1I1J0_BRADI</name>
<evidence type="ECO:0000313" key="4">
    <source>
        <dbReference type="EnsemblPlants" id="KQJ95377"/>
    </source>
</evidence>
<feature type="compositionally biased region" description="Low complexity" evidence="1">
    <location>
        <begin position="172"/>
        <end position="186"/>
    </location>
</feature>
<dbReference type="Pfam" id="PF22215">
    <property type="entry name" value="MLKL_N"/>
    <property type="match status" value="1"/>
</dbReference>
<evidence type="ECO:0000313" key="3">
    <source>
        <dbReference type="EMBL" id="KQJ95377.1"/>
    </source>
</evidence>
<gene>
    <name evidence="4" type="primary">LOC104583560</name>
    <name evidence="3" type="ORF">BRADI_3g16850v3</name>
</gene>
<evidence type="ECO:0000259" key="2">
    <source>
        <dbReference type="Pfam" id="PF22215"/>
    </source>
</evidence>
<feature type="compositionally biased region" description="Low complexity" evidence="1">
    <location>
        <begin position="204"/>
        <end position="213"/>
    </location>
</feature>
<reference evidence="4" key="3">
    <citation type="submission" date="2018-08" db="UniProtKB">
        <authorList>
            <consortium name="EnsemblPlants"/>
        </authorList>
    </citation>
    <scope>IDENTIFICATION</scope>
    <source>
        <strain evidence="4">cv. Bd21</strain>
    </source>
</reference>
<evidence type="ECO:0000313" key="5">
    <source>
        <dbReference type="Proteomes" id="UP000008810"/>
    </source>
</evidence>
<protein>
    <recommendedName>
        <fullName evidence="2">Mixed lineage kinase domain-containing protein</fullName>
    </recommendedName>
</protein>
<dbReference type="RefSeq" id="XP_010234406.1">
    <property type="nucleotide sequence ID" value="XM_010236104.3"/>
</dbReference>
<dbReference type="PANTHER" id="PTHR35832:SF6">
    <property type="entry name" value="EXPRESSED PROTEIN"/>
    <property type="match status" value="1"/>
</dbReference>
<proteinExistence type="predicted"/>
<dbReference type="Gramene" id="KQJ95377">
    <property type="protein sequence ID" value="KQJ95377"/>
    <property type="gene ID" value="BRADI_3g16850v3"/>
</dbReference>
<dbReference type="InterPro" id="IPR036537">
    <property type="entry name" value="Adaptor_Cbl_N_dom_sf"/>
</dbReference>
<dbReference type="Proteomes" id="UP000008810">
    <property type="component" value="Chromosome 3"/>
</dbReference>
<dbReference type="FunCoup" id="I1I1J0">
    <property type="interactions" value="220"/>
</dbReference>
<feature type="region of interest" description="Disordered" evidence="1">
    <location>
        <begin position="128"/>
        <end position="234"/>
    </location>
</feature>
<dbReference type="GeneID" id="104583560"/>
<sequence length="234" mass="24711">MEAVSTILKVAQQIAKAAETARRNRARCRELAARVQSIGDSLRRDASSAAVSAAASRTSALGRLKAALDDALQLVESCRRRQTGTGWLLALLTSGRTAAKFQRVEKRITDCGVDLGLEKLLLLAAAADRDRRPRRPGKEKGKKKDGGGNKQSSNGTDNRSNKGKKKQKDVAKNGNKNGNGGASNNKNKNKGAGGQQKGRGINAGGKLAAAARAPPGPRYVVHSMEDDPNSCSVM</sequence>
<dbReference type="InterPro" id="IPR054000">
    <property type="entry name" value="MLKL_N"/>
</dbReference>
<keyword evidence="5" id="KW-1185">Reference proteome</keyword>
<feature type="compositionally biased region" description="Basic and acidic residues" evidence="1">
    <location>
        <begin position="128"/>
        <end position="147"/>
    </location>
</feature>
<organism evidence="3">
    <name type="scientific">Brachypodium distachyon</name>
    <name type="common">Purple false brome</name>
    <name type="synonym">Trachynia distachya</name>
    <dbReference type="NCBI Taxonomy" id="15368"/>
    <lineage>
        <taxon>Eukaryota</taxon>
        <taxon>Viridiplantae</taxon>
        <taxon>Streptophyta</taxon>
        <taxon>Embryophyta</taxon>
        <taxon>Tracheophyta</taxon>
        <taxon>Spermatophyta</taxon>
        <taxon>Magnoliopsida</taxon>
        <taxon>Liliopsida</taxon>
        <taxon>Poales</taxon>
        <taxon>Poaceae</taxon>
        <taxon>BOP clade</taxon>
        <taxon>Pooideae</taxon>
        <taxon>Stipodae</taxon>
        <taxon>Brachypodieae</taxon>
        <taxon>Brachypodium</taxon>
    </lineage>
</organism>
<dbReference type="EnsemblPlants" id="KQJ95377">
    <property type="protein sequence ID" value="KQJ95377"/>
    <property type="gene ID" value="BRADI_3g16850v3"/>
</dbReference>
<dbReference type="CDD" id="cd21037">
    <property type="entry name" value="MLKL_NTD"/>
    <property type="match status" value="1"/>
</dbReference>